<organism evidence="2 3">
    <name type="scientific">Iphiclides podalirius</name>
    <name type="common">scarce swallowtail</name>
    <dbReference type="NCBI Taxonomy" id="110791"/>
    <lineage>
        <taxon>Eukaryota</taxon>
        <taxon>Metazoa</taxon>
        <taxon>Ecdysozoa</taxon>
        <taxon>Arthropoda</taxon>
        <taxon>Hexapoda</taxon>
        <taxon>Insecta</taxon>
        <taxon>Pterygota</taxon>
        <taxon>Neoptera</taxon>
        <taxon>Endopterygota</taxon>
        <taxon>Lepidoptera</taxon>
        <taxon>Glossata</taxon>
        <taxon>Ditrysia</taxon>
        <taxon>Papilionoidea</taxon>
        <taxon>Papilionidae</taxon>
        <taxon>Papilioninae</taxon>
        <taxon>Iphiclides</taxon>
    </lineage>
</organism>
<dbReference type="Proteomes" id="UP000837857">
    <property type="component" value="Chromosome 11"/>
</dbReference>
<evidence type="ECO:0000313" key="2">
    <source>
        <dbReference type="EMBL" id="CAH2039522.1"/>
    </source>
</evidence>
<dbReference type="EMBL" id="OW152823">
    <property type="protein sequence ID" value="CAH2039522.1"/>
    <property type="molecule type" value="Genomic_DNA"/>
</dbReference>
<evidence type="ECO:0000256" key="1">
    <source>
        <dbReference type="SAM" id="MobiDB-lite"/>
    </source>
</evidence>
<gene>
    <name evidence="2" type="ORF">IPOD504_LOCUS1740</name>
</gene>
<reference evidence="2" key="1">
    <citation type="submission" date="2022-03" db="EMBL/GenBank/DDBJ databases">
        <authorList>
            <person name="Martin H S."/>
        </authorList>
    </citation>
    <scope>NUCLEOTIDE SEQUENCE</scope>
</reference>
<proteinExistence type="predicted"/>
<keyword evidence="3" id="KW-1185">Reference proteome</keyword>
<evidence type="ECO:0000313" key="3">
    <source>
        <dbReference type="Proteomes" id="UP000837857"/>
    </source>
</evidence>
<accession>A0ABN8HPQ4</accession>
<protein>
    <submittedName>
        <fullName evidence="2">Uncharacterized protein</fullName>
    </submittedName>
</protein>
<feature type="non-terminal residue" evidence="2">
    <location>
        <position position="1"/>
    </location>
</feature>
<sequence>MSRLVRSVVHLYFGSGTSTARGLCRSSHACNELAQSPARRSYLLVRIERDRDRVQGGRYTESTEARQTKSVEAADAGAFPWPRIVNYVRRRRRREQRLLRYLNKFPAVLICIITKRPPTPIMPGRHPSPGLRSPADAPASEIVSPSGDGNVSVARGSMNPARPPRDSAALAAATYK</sequence>
<name>A0ABN8HPQ4_9NEOP</name>
<feature type="region of interest" description="Disordered" evidence="1">
    <location>
        <begin position="118"/>
        <end position="176"/>
    </location>
</feature>